<keyword evidence="3" id="KW-0446">Lipid-binding</keyword>
<evidence type="ECO:0000256" key="2">
    <source>
        <dbReference type="ARBA" id="ARBA00023034"/>
    </source>
</evidence>
<reference evidence="5 6" key="1">
    <citation type="submission" date="2021-01" db="EMBL/GenBank/DDBJ databases">
        <title>Actinoplanes sp. nov. LDG1-01 isolated from lichen.</title>
        <authorList>
            <person name="Saeng-In P."/>
            <person name="Phongsopitanun W."/>
            <person name="Kanchanasin P."/>
            <person name="Yuki M."/>
            <person name="Kudo T."/>
            <person name="Ohkuma M."/>
            <person name="Tanasupawat S."/>
        </authorList>
    </citation>
    <scope>NUCLEOTIDE SEQUENCE [LARGE SCALE GENOMIC DNA]</scope>
    <source>
        <strain evidence="5 6">LDG1-01</strain>
    </source>
</reference>
<name>A0ABS1W3R4_9ACTN</name>
<accession>A0ABS1W3R4</accession>
<dbReference type="Proteomes" id="UP000598996">
    <property type="component" value="Unassembled WGS sequence"/>
</dbReference>
<organism evidence="5 6">
    <name type="scientific">Paractinoplanes lichenicola</name>
    <dbReference type="NCBI Taxonomy" id="2802976"/>
    <lineage>
        <taxon>Bacteria</taxon>
        <taxon>Bacillati</taxon>
        <taxon>Actinomycetota</taxon>
        <taxon>Actinomycetes</taxon>
        <taxon>Micromonosporales</taxon>
        <taxon>Micromonosporaceae</taxon>
        <taxon>Paractinoplanes</taxon>
    </lineage>
</organism>
<evidence type="ECO:0000256" key="1">
    <source>
        <dbReference type="ARBA" id="ARBA00004255"/>
    </source>
</evidence>
<keyword evidence="6" id="KW-1185">Reference proteome</keyword>
<dbReference type="RefSeq" id="WP_202998111.1">
    <property type="nucleotide sequence ID" value="NZ_JAENHO010000018.1"/>
</dbReference>
<dbReference type="InterPro" id="IPR038261">
    <property type="entry name" value="GPP34-like_sf"/>
</dbReference>
<evidence type="ECO:0000313" key="6">
    <source>
        <dbReference type="Proteomes" id="UP000598996"/>
    </source>
</evidence>
<comment type="subcellular location">
    <subcellularLocation>
        <location evidence="1">Golgi apparatus membrane</location>
        <topology evidence="1">Peripheral membrane protein</topology>
        <orientation evidence="1">Cytoplasmic side</orientation>
    </subcellularLocation>
</comment>
<sequence length="260" mass="28501">MDPQTAYRHDRQLAGNGDFPMVQERFNDRSAVRGRRRDLTLSRGDSSGGGRHWQLLGDDLFRMVHRSSDGACLLDERMAGFAMAAALLGELTVAGRLTVNAGLVHVLDQRAPADVVAHSVLDQVVRERAEHPVRTWLVYLGDSAYVEVAGRMARAGHVEKQLSRRWWNRKMRYVPTDMNAAGWPWARLTDALRRSEPLQMFDLLLGGLAVATDLHCSALVGDAGPFASAISSQLKAAPAPVRELVALTRAAAGDAVITRT</sequence>
<dbReference type="Gene3D" id="1.10.3630.10">
    <property type="entry name" value="yeast vps74-n-term truncation variant domain like"/>
    <property type="match status" value="1"/>
</dbReference>
<dbReference type="EMBL" id="JAENHO010000018">
    <property type="protein sequence ID" value="MBL7261355.1"/>
    <property type="molecule type" value="Genomic_DNA"/>
</dbReference>
<proteinExistence type="predicted"/>
<gene>
    <name evidence="5" type="ORF">JKJ07_44425</name>
</gene>
<comment type="caution">
    <text evidence="5">The sequence shown here is derived from an EMBL/GenBank/DDBJ whole genome shotgun (WGS) entry which is preliminary data.</text>
</comment>
<keyword evidence="2" id="KW-0333">Golgi apparatus</keyword>
<dbReference type="InterPro" id="IPR008628">
    <property type="entry name" value="GPP34-like"/>
</dbReference>
<evidence type="ECO:0000256" key="4">
    <source>
        <dbReference type="ARBA" id="ARBA00023136"/>
    </source>
</evidence>
<dbReference type="Pfam" id="PF05719">
    <property type="entry name" value="GPP34"/>
    <property type="match status" value="1"/>
</dbReference>
<keyword evidence="4" id="KW-0472">Membrane</keyword>
<evidence type="ECO:0000256" key="3">
    <source>
        <dbReference type="ARBA" id="ARBA00023121"/>
    </source>
</evidence>
<evidence type="ECO:0000313" key="5">
    <source>
        <dbReference type="EMBL" id="MBL7261355.1"/>
    </source>
</evidence>
<protein>
    <submittedName>
        <fullName evidence="5">GPP34 family phosphoprotein</fullName>
    </submittedName>
</protein>